<gene>
    <name evidence="1" type="ORF">QFC24_007039</name>
</gene>
<evidence type="ECO:0000313" key="2">
    <source>
        <dbReference type="Proteomes" id="UP001234202"/>
    </source>
</evidence>
<comment type="caution">
    <text evidence="1">The sequence shown here is derived from an EMBL/GenBank/DDBJ whole genome shotgun (WGS) entry which is preliminary data.</text>
</comment>
<protein>
    <submittedName>
        <fullName evidence="1">Uncharacterized protein</fullName>
    </submittedName>
</protein>
<accession>A0ACC2WU77</accession>
<evidence type="ECO:0000313" key="1">
    <source>
        <dbReference type="EMBL" id="KAJ9115330.1"/>
    </source>
</evidence>
<name>A0ACC2WU77_9TREE</name>
<dbReference type="Proteomes" id="UP001234202">
    <property type="component" value="Unassembled WGS sequence"/>
</dbReference>
<reference evidence="1" key="1">
    <citation type="submission" date="2023-04" db="EMBL/GenBank/DDBJ databases">
        <title>Draft Genome sequencing of Naganishia species isolated from polar environments using Oxford Nanopore Technology.</title>
        <authorList>
            <person name="Leo P."/>
            <person name="Venkateswaran K."/>
        </authorList>
    </citation>
    <scope>NUCLEOTIDE SEQUENCE</scope>
    <source>
        <strain evidence="1">DBVPG 5303</strain>
    </source>
</reference>
<dbReference type="EMBL" id="JASBWV010000046">
    <property type="protein sequence ID" value="KAJ9115330.1"/>
    <property type="molecule type" value="Genomic_DNA"/>
</dbReference>
<keyword evidence="2" id="KW-1185">Reference proteome</keyword>
<proteinExistence type="predicted"/>
<organism evidence="1 2">
    <name type="scientific">Naganishia onofrii</name>
    <dbReference type="NCBI Taxonomy" id="1851511"/>
    <lineage>
        <taxon>Eukaryota</taxon>
        <taxon>Fungi</taxon>
        <taxon>Dikarya</taxon>
        <taxon>Basidiomycota</taxon>
        <taxon>Agaricomycotina</taxon>
        <taxon>Tremellomycetes</taxon>
        <taxon>Filobasidiales</taxon>
        <taxon>Filobasidiaceae</taxon>
        <taxon>Naganishia</taxon>
    </lineage>
</organism>
<sequence>MVAPQPTTFKLFWILAAVFASLNALLVAAADPNEPSFWVGGLLPDEVVHNHVYNFTWGGSGHPSNMSLLLA</sequence>